<dbReference type="EMBL" id="JAROBZ020000001">
    <property type="protein sequence ID" value="MFB3165758.1"/>
    <property type="molecule type" value="Genomic_DNA"/>
</dbReference>
<evidence type="ECO:0000256" key="2">
    <source>
        <dbReference type="SAM" id="Phobius"/>
    </source>
</evidence>
<keyword evidence="2" id="KW-1133">Transmembrane helix</keyword>
<dbReference type="InterPro" id="IPR007813">
    <property type="entry name" value="PilN"/>
</dbReference>
<keyword evidence="2" id="KW-0472">Membrane</keyword>
<evidence type="ECO:0000256" key="1">
    <source>
        <dbReference type="SAM" id="MobiDB-lite"/>
    </source>
</evidence>
<evidence type="ECO:0000313" key="4">
    <source>
        <dbReference type="Proteomes" id="UP001241748"/>
    </source>
</evidence>
<organism evidence="3 4">
    <name type="scientific">Neobacillus driksii</name>
    <dbReference type="NCBI Taxonomy" id="3035913"/>
    <lineage>
        <taxon>Bacteria</taxon>
        <taxon>Bacillati</taxon>
        <taxon>Bacillota</taxon>
        <taxon>Bacilli</taxon>
        <taxon>Bacillales</taxon>
        <taxon>Bacillaceae</taxon>
        <taxon>Neobacillus</taxon>
    </lineage>
</organism>
<evidence type="ECO:0000313" key="3">
    <source>
        <dbReference type="EMBL" id="MFB3165758.1"/>
    </source>
</evidence>
<feature type="transmembrane region" description="Helical" evidence="2">
    <location>
        <begin position="20"/>
        <end position="39"/>
    </location>
</feature>
<keyword evidence="2" id="KW-0812">Transmembrane</keyword>
<reference evidence="3 4" key="1">
    <citation type="submission" date="2024-05" db="EMBL/GenBank/DDBJ databases">
        <authorList>
            <person name="Venkateswaran K."/>
        </authorList>
    </citation>
    <scope>NUCLEOTIDE SEQUENCE [LARGE SCALE GENOMIC DNA]</scope>
    <source>
        <strain evidence="3 4">179-C4-2-HS</strain>
    </source>
</reference>
<dbReference type="Pfam" id="PF05137">
    <property type="entry name" value="PilN"/>
    <property type="match status" value="1"/>
</dbReference>
<sequence length="259" mass="28652">MMLVEINLLPQKEPRKKSFFIIVAAMAVIFLSLGTYYFLQIHSTKSDIANLDSQIKMTKDLAAIEEKNANKSESELSITLLKSAVEWANSYPIQTIPVMQHLTGLLPERGFIQTFAYTEAGTVTISVQFDSAREAAYFLDNLNESEWIDDANLSSLTAKEQEENKEAVPSTGTNSQQTSANVNNQSIVVTTDPNNPNSIIITPVDPNTTAAQNTTATAQQQPVDVLPRYIGQFEIKFNKETIKKLLNKGSEDEEGVTQS</sequence>
<dbReference type="RefSeq" id="WP_306076120.1">
    <property type="nucleotide sequence ID" value="NZ_JAROBZ020000001.1"/>
</dbReference>
<gene>
    <name evidence="3" type="ORF">P5G62_001210</name>
</gene>
<feature type="compositionally biased region" description="Polar residues" evidence="1">
    <location>
        <begin position="170"/>
        <end position="181"/>
    </location>
</feature>
<proteinExistence type="predicted"/>
<accession>A0ABV4YNU3</accession>
<keyword evidence="4" id="KW-1185">Reference proteome</keyword>
<feature type="region of interest" description="Disordered" evidence="1">
    <location>
        <begin position="159"/>
        <end position="181"/>
    </location>
</feature>
<name>A0ABV4YNU3_9BACI</name>
<dbReference type="Proteomes" id="UP001241748">
    <property type="component" value="Unassembled WGS sequence"/>
</dbReference>
<protein>
    <submittedName>
        <fullName evidence="3">PilN domain-containing protein</fullName>
    </submittedName>
</protein>
<comment type="caution">
    <text evidence="3">The sequence shown here is derived from an EMBL/GenBank/DDBJ whole genome shotgun (WGS) entry which is preliminary data.</text>
</comment>